<protein>
    <submittedName>
        <fullName evidence="1">DUF2267 domain-containing protein</fullName>
    </submittedName>
</protein>
<evidence type="ECO:0000313" key="2">
    <source>
        <dbReference type="Proteomes" id="UP000798808"/>
    </source>
</evidence>
<dbReference type="RefSeq" id="WP_155168734.1">
    <property type="nucleotide sequence ID" value="NZ_BAAAFL010000017.1"/>
</dbReference>
<sequence length="146" mass="16698">MEIDYNKLAQNDEGCIEEIKEALGIHCNFKAGRIIGRVLHTLRSSLTYVESADLIQHLPDNIKIIYVSDWKLKTNQIELKSLESFVNEVIVNDSAHAERVLSSRMVALDAIITIIRVLNKHINILSYDFLKYPLNNQLKEAMYKAA</sequence>
<dbReference type="InterPro" id="IPR038282">
    <property type="entry name" value="DUF2267_sf"/>
</dbReference>
<dbReference type="EMBL" id="SMLW01000244">
    <property type="protein sequence ID" value="MTI23592.1"/>
    <property type="molecule type" value="Genomic_DNA"/>
</dbReference>
<dbReference type="InterPro" id="IPR018727">
    <property type="entry name" value="DUF2267"/>
</dbReference>
<organism evidence="1 2">
    <name type="scientific">Fulvivirga kasyanovii</name>
    <dbReference type="NCBI Taxonomy" id="396812"/>
    <lineage>
        <taxon>Bacteria</taxon>
        <taxon>Pseudomonadati</taxon>
        <taxon>Bacteroidota</taxon>
        <taxon>Cytophagia</taxon>
        <taxon>Cytophagales</taxon>
        <taxon>Fulvivirgaceae</taxon>
        <taxon>Fulvivirga</taxon>
    </lineage>
</organism>
<proteinExistence type="predicted"/>
<dbReference type="Gene3D" id="1.10.490.110">
    <property type="entry name" value="Uncharacterized conserved protein DUF2267"/>
    <property type="match status" value="1"/>
</dbReference>
<gene>
    <name evidence="1" type="ORF">E1163_01370</name>
</gene>
<reference evidence="1 2" key="1">
    <citation type="submission" date="2019-02" db="EMBL/GenBank/DDBJ databases">
        <authorList>
            <person name="Goldberg S.R."/>
            <person name="Haltli B.A."/>
            <person name="Correa H."/>
            <person name="Russell K.G."/>
        </authorList>
    </citation>
    <scope>NUCLEOTIDE SEQUENCE [LARGE SCALE GENOMIC DNA]</scope>
    <source>
        <strain evidence="1 2">JCM 16186</strain>
    </source>
</reference>
<name>A0ABW9RI64_9BACT</name>
<dbReference type="Proteomes" id="UP000798808">
    <property type="component" value="Unassembled WGS sequence"/>
</dbReference>
<keyword evidence="2" id="KW-1185">Reference proteome</keyword>
<dbReference type="Pfam" id="PF10025">
    <property type="entry name" value="DUF2267"/>
    <property type="match status" value="1"/>
</dbReference>
<accession>A0ABW9RI64</accession>
<comment type="caution">
    <text evidence="1">The sequence shown here is derived from an EMBL/GenBank/DDBJ whole genome shotgun (WGS) entry which is preliminary data.</text>
</comment>
<evidence type="ECO:0000313" key="1">
    <source>
        <dbReference type="EMBL" id="MTI23592.1"/>
    </source>
</evidence>